<dbReference type="EMBL" id="FWXW01000003">
    <property type="protein sequence ID" value="SMC55498.1"/>
    <property type="molecule type" value="Genomic_DNA"/>
</dbReference>
<gene>
    <name evidence="2" type="ORF">SAMN02745168_1470</name>
</gene>
<sequence>MKAEERARCFLEGDFLLHADMLQCLRRKSADILEADGEGVLLFERRGEVYMMSASSPAFARNLVALLPPGTDCVTVHQDFFLEPVQARFGPLRTMVCTNVVYLGRENLKVPDCPAMIRPLTEEYTDWVAAHYSLFSLAPLPYLRSRIREGAILGAFIGDRPCGFAGTHAEGSIGLLEVLPECRRMGIAAALQASVANAVLAEGGIPYGQVKEGNEASFRLQKKLGFIPAGSNTFWMTK</sequence>
<dbReference type="Gene3D" id="3.40.630.30">
    <property type="match status" value="1"/>
</dbReference>
<evidence type="ECO:0000313" key="3">
    <source>
        <dbReference type="Proteomes" id="UP000192790"/>
    </source>
</evidence>
<dbReference type="AlphaFoldDB" id="A0A1W2A5D3"/>
<name>A0A1W2A5D3_9FIRM</name>
<dbReference type="GO" id="GO:0016747">
    <property type="term" value="F:acyltransferase activity, transferring groups other than amino-acyl groups"/>
    <property type="evidence" value="ECO:0007669"/>
    <property type="project" value="InterPro"/>
</dbReference>
<proteinExistence type="predicted"/>
<protein>
    <submittedName>
        <fullName evidence="2">Acetyltransferase (GNAT) domain-containing protein</fullName>
    </submittedName>
</protein>
<dbReference type="OrthoDB" id="3185958at2"/>
<feature type="domain" description="N-acetyltransferase" evidence="1">
    <location>
        <begin position="115"/>
        <end position="238"/>
    </location>
</feature>
<evidence type="ECO:0000313" key="2">
    <source>
        <dbReference type="EMBL" id="SMC55498.1"/>
    </source>
</evidence>
<dbReference type="Pfam" id="PF08445">
    <property type="entry name" value="FR47"/>
    <property type="match status" value="1"/>
</dbReference>
<organism evidence="2 3">
    <name type="scientific">Papillibacter cinnamivorans DSM 12816</name>
    <dbReference type="NCBI Taxonomy" id="1122930"/>
    <lineage>
        <taxon>Bacteria</taxon>
        <taxon>Bacillati</taxon>
        <taxon>Bacillota</taxon>
        <taxon>Clostridia</taxon>
        <taxon>Eubacteriales</taxon>
        <taxon>Oscillospiraceae</taxon>
        <taxon>Papillibacter</taxon>
    </lineage>
</organism>
<dbReference type="SUPFAM" id="SSF55729">
    <property type="entry name" value="Acyl-CoA N-acyltransferases (Nat)"/>
    <property type="match status" value="1"/>
</dbReference>
<evidence type="ECO:0000259" key="1">
    <source>
        <dbReference type="PROSITE" id="PS51186"/>
    </source>
</evidence>
<dbReference type="InterPro" id="IPR000182">
    <property type="entry name" value="GNAT_dom"/>
</dbReference>
<dbReference type="InterPro" id="IPR016181">
    <property type="entry name" value="Acyl_CoA_acyltransferase"/>
</dbReference>
<dbReference type="PROSITE" id="PS51186">
    <property type="entry name" value="GNAT"/>
    <property type="match status" value="1"/>
</dbReference>
<keyword evidence="3" id="KW-1185">Reference proteome</keyword>
<keyword evidence="2" id="KW-0808">Transferase</keyword>
<dbReference type="RefSeq" id="WP_159448038.1">
    <property type="nucleotide sequence ID" value="NZ_FWXW01000003.1"/>
</dbReference>
<reference evidence="2 3" key="1">
    <citation type="submission" date="2017-04" db="EMBL/GenBank/DDBJ databases">
        <authorList>
            <person name="Afonso C.L."/>
            <person name="Miller P.J."/>
            <person name="Scott M.A."/>
            <person name="Spackman E."/>
            <person name="Goraichik I."/>
            <person name="Dimitrov K.M."/>
            <person name="Suarez D.L."/>
            <person name="Swayne D.E."/>
        </authorList>
    </citation>
    <scope>NUCLEOTIDE SEQUENCE [LARGE SCALE GENOMIC DNA]</scope>
    <source>
        <strain evidence="2 3">DSM 12816</strain>
    </source>
</reference>
<accession>A0A1W2A5D3</accession>
<dbReference type="CDD" id="cd04301">
    <property type="entry name" value="NAT_SF"/>
    <property type="match status" value="1"/>
</dbReference>
<dbReference type="InterPro" id="IPR013653">
    <property type="entry name" value="GCN5-like_dom"/>
</dbReference>
<dbReference type="Proteomes" id="UP000192790">
    <property type="component" value="Unassembled WGS sequence"/>
</dbReference>
<dbReference type="STRING" id="1122930.SAMN02745168_1470"/>